<evidence type="ECO:0000313" key="2">
    <source>
        <dbReference type="Proteomes" id="UP000024635"/>
    </source>
</evidence>
<dbReference type="EMBL" id="JARK01001482">
    <property type="protein sequence ID" value="EYB96859.1"/>
    <property type="molecule type" value="Genomic_DNA"/>
</dbReference>
<dbReference type="Proteomes" id="UP000024635">
    <property type="component" value="Unassembled WGS sequence"/>
</dbReference>
<reference evidence="2" key="1">
    <citation type="journal article" date="2015" name="Nat. Genet.">
        <title>The genome and transcriptome of the zoonotic hookworm Ancylostoma ceylanicum identify infection-specific gene families.</title>
        <authorList>
            <person name="Schwarz E.M."/>
            <person name="Hu Y."/>
            <person name="Antoshechkin I."/>
            <person name="Miller M.M."/>
            <person name="Sternberg P.W."/>
            <person name="Aroian R.V."/>
        </authorList>
    </citation>
    <scope>NUCLEOTIDE SEQUENCE</scope>
    <source>
        <strain evidence="2">HY135</strain>
    </source>
</reference>
<accession>A0A016T2Q0</accession>
<dbReference type="AlphaFoldDB" id="A0A016T2Q0"/>
<comment type="caution">
    <text evidence="1">The sequence shown here is derived from an EMBL/GenBank/DDBJ whole genome shotgun (WGS) entry which is preliminary data.</text>
</comment>
<evidence type="ECO:0000313" key="1">
    <source>
        <dbReference type="EMBL" id="EYB96859.1"/>
    </source>
</evidence>
<name>A0A016T2Q0_9BILA</name>
<gene>
    <name evidence="1" type="primary">Acey_s0146.g2541</name>
    <name evidence="1" type="ORF">Y032_0146g2541</name>
</gene>
<keyword evidence="2" id="KW-1185">Reference proteome</keyword>
<protein>
    <submittedName>
        <fullName evidence="1">Uncharacterized protein</fullName>
    </submittedName>
</protein>
<organism evidence="1 2">
    <name type="scientific">Ancylostoma ceylanicum</name>
    <dbReference type="NCBI Taxonomy" id="53326"/>
    <lineage>
        <taxon>Eukaryota</taxon>
        <taxon>Metazoa</taxon>
        <taxon>Ecdysozoa</taxon>
        <taxon>Nematoda</taxon>
        <taxon>Chromadorea</taxon>
        <taxon>Rhabditida</taxon>
        <taxon>Rhabditina</taxon>
        <taxon>Rhabditomorpha</taxon>
        <taxon>Strongyloidea</taxon>
        <taxon>Ancylostomatidae</taxon>
        <taxon>Ancylostomatinae</taxon>
        <taxon>Ancylostoma</taxon>
    </lineage>
</organism>
<proteinExistence type="predicted"/>
<sequence length="105" mass="11939">MIRSDGYHLNSLLCCNIDKISANITKQLQSSSFHHHLDSHPRRTPALTIRLETLLLQVFVQFIHAWVLCQVGDNLHVEGSTCIPLLPLSLKIRISSRLQRSSQDL</sequence>